<geneLocation type="plasmid" evidence="1 2">
    <name>pPRADMK78_01</name>
</geneLocation>
<accession>A0ABX6QU90</accession>
<dbReference type="Proteomes" id="UP000308530">
    <property type="component" value="Plasmid pPRADMK78_01"/>
</dbReference>
<name>A0ABX6QU90_9HYPH</name>
<reference evidence="1 2" key="1">
    <citation type="submission" date="2020-06" db="EMBL/GenBank/DDBJ databases">
        <title>Genome sequence of Rhizobium sp strain ADMK78.</title>
        <authorList>
            <person name="Rahi P."/>
        </authorList>
    </citation>
    <scope>NUCLEOTIDE SEQUENCE [LARGE SCALE GENOMIC DNA]</scope>
    <source>
        <strain evidence="1 2">ADMK78</strain>
        <plasmid evidence="1 2">pPRADMK78_01</plasmid>
    </source>
</reference>
<keyword evidence="2" id="KW-1185">Reference proteome</keyword>
<dbReference type="InterPro" id="IPR024524">
    <property type="entry name" value="DUF3800"/>
</dbReference>
<organism evidence="1 2">
    <name type="scientific">Peteryoungia desertarenae</name>
    <dbReference type="NCBI Taxonomy" id="1813451"/>
    <lineage>
        <taxon>Bacteria</taxon>
        <taxon>Pseudomonadati</taxon>
        <taxon>Pseudomonadota</taxon>
        <taxon>Alphaproteobacteria</taxon>
        <taxon>Hyphomicrobiales</taxon>
        <taxon>Rhizobiaceae</taxon>
        <taxon>Peteryoungia</taxon>
    </lineage>
</organism>
<evidence type="ECO:0000313" key="1">
    <source>
        <dbReference type="EMBL" id="QLF71770.1"/>
    </source>
</evidence>
<evidence type="ECO:0000313" key="2">
    <source>
        <dbReference type="Proteomes" id="UP000308530"/>
    </source>
</evidence>
<sequence length="361" mass="40764">MTVRTLYFDESGYTGYNLLDSAQPVFAISSADISNDAAEAILRESFPSYRGVEFKFSNIWRTNARSGLLTFARHLEPFADTAFTYMIDKRFGVLTKIVDFLIEPLVTNGGYDFYADGFCWKYCNYIHYGLTEFAPPELLDRLLTIYQDFSRNPTPQTLAVLQSQLRLIAQSLEEPVQIFIGQMADGAEAFEHFTDLETFKSSNELHTTSMVAIISHWRQRHSEDFAVVHDASSTFLRQRRMWKNITSPNVPEQIHRGGDGSETPFPLRVVSTEAADSKDHFAIQFCDVLAGLCVKHFGSSANDPDRAFLDEVIQAGLGTLSYNGIRPSTIFPDQIPPRPLSGPDVVDQLAMLIRDSERRRS</sequence>
<gene>
    <name evidence="1" type="ORF">FE840_019305</name>
</gene>
<dbReference type="EMBL" id="CP058351">
    <property type="protein sequence ID" value="QLF71770.1"/>
    <property type="molecule type" value="Genomic_DNA"/>
</dbReference>
<proteinExistence type="predicted"/>
<protein>
    <submittedName>
        <fullName evidence="1">DUF3800 domain-containing protein</fullName>
    </submittedName>
</protein>
<dbReference type="Pfam" id="PF12686">
    <property type="entry name" value="DUF3800"/>
    <property type="match status" value="1"/>
</dbReference>
<keyword evidence="1" id="KW-0614">Plasmid</keyword>
<dbReference type="RefSeq" id="WP_138289268.1">
    <property type="nucleotide sequence ID" value="NZ_CP058351.1"/>
</dbReference>